<name>A0ACC2TBR6_9FUNG</name>
<dbReference type="Proteomes" id="UP001165960">
    <property type="component" value="Unassembled WGS sequence"/>
</dbReference>
<comment type="caution">
    <text evidence="1">The sequence shown here is derived from an EMBL/GenBank/DDBJ whole genome shotgun (WGS) entry which is preliminary data.</text>
</comment>
<organism evidence="1 2">
    <name type="scientific">Entomophthora muscae</name>
    <dbReference type="NCBI Taxonomy" id="34485"/>
    <lineage>
        <taxon>Eukaryota</taxon>
        <taxon>Fungi</taxon>
        <taxon>Fungi incertae sedis</taxon>
        <taxon>Zoopagomycota</taxon>
        <taxon>Entomophthoromycotina</taxon>
        <taxon>Entomophthoromycetes</taxon>
        <taxon>Entomophthorales</taxon>
        <taxon>Entomophthoraceae</taxon>
        <taxon>Entomophthora</taxon>
    </lineage>
</organism>
<evidence type="ECO:0000313" key="1">
    <source>
        <dbReference type="EMBL" id="KAJ9072029.1"/>
    </source>
</evidence>
<gene>
    <name evidence="1" type="primary">KIF4A_2</name>
    <name evidence="1" type="ORF">DSO57_1031380</name>
</gene>
<evidence type="ECO:0000313" key="2">
    <source>
        <dbReference type="Proteomes" id="UP001165960"/>
    </source>
</evidence>
<keyword evidence="2" id="KW-1185">Reference proteome</keyword>
<accession>A0ACC2TBR6</accession>
<dbReference type="EMBL" id="QTSX02003065">
    <property type="protein sequence ID" value="KAJ9072029.1"/>
    <property type="molecule type" value="Genomic_DNA"/>
</dbReference>
<proteinExistence type="predicted"/>
<reference evidence="1" key="1">
    <citation type="submission" date="2022-04" db="EMBL/GenBank/DDBJ databases">
        <title>Genome of the entomopathogenic fungus Entomophthora muscae.</title>
        <authorList>
            <person name="Elya C."/>
            <person name="Lovett B.R."/>
            <person name="Lee E."/>
            <person name="Macias A.M."/>
            <person name="Hajek A.E."/>
            <person name="De Bivort B.L."/>
            <person name="Kasson M.T."/>
            <person name="De Fine Licht H.H."/>
            <person name="Stajich J.E."/>
        </authorList>
    </citation>
    <scope>NUCLEOTIDE SEQUENCE</scope>
    <source>
        <strain evidence="1">Berkeley</strain>
    </source>
</reference>
<sequence>MPQVATADDVFSFLQQGSYRRSVASTLMNQDSSRSHAIFTLILELDGIESKLNFVDLAGSERIKKTGAVGGRAKEGISINGGLLALSNVIGALGSNSPHIPYRESKLTRLLQDSLGGSAFTTLIACVSPASGDICETIDTLRYASRARKIKVHPSRTIATENLEETVAALREEIALLKRKPNPHIFVQTAIRRIIRRSREFELELMQLKMKHTELQQKYAKLKKSHQHVTASTQTEYERDPLSILQFASDVSSRESVHSRRTASSRKTLNSLFEGYMPSPLQAVIDLTDSVAELQNEAKSQGENSTGQDEIQPERVTQELNEQIEAYQRRILYLKDKLNSQSKHPPFDLRQALQDISHLNSLVDHLTTVSSLYTSPISTKHSLPYFSDDSSRAAEASFAPPQQHSLIALLLPPYGTVHLPCFSTPIFSREISYSILPHQSSSCPRLLTKYALFIPQRNPTTSLWSRTSPL</sequence>
<protein>
    <submittedName>
        <fullName evidence="1">Chromosome-associated kinesin kif4a</fullName>
    </submittedName>
</protein>